<dbReference type="NCBIfam" id="TIGR00413">
    <property type="entry name" value="rlpA"/>
    <property type="match status" value="1"/>
</dbReference>
<keyword evidence="3 4" id="KW-0961">Cell wall biogenesis/degradation</keyword>
<feature type="compositionally biased region" description="Low complexity" evidence="6">
    <location>
        <begin position="403"/>
        <end position="414"/>
    </location>
</feature>
<evidence type="ECO:0000259" key="7">
    <source>
        <dbReference type="PROSITE" id="PS51724"/>
    </source>
</evidence>
<comment type="similarity">
    <text evidence="4 5">Belongs to the RlpA family.</text>
</comment>
<protein>
    <recommendedName>
        <fullName evidence="4">Probable endolytic peptidoglycan transglycosylase RlpA</fullName>
        <ecNumber evidence="4">4.2.2.-</ecNumber>
    </recommendedName>
</protein>
<feature type="compositionally biased region" description="Polar residues" evidence="6">
    <location>
        <begin position="328"/>
        <end position="353"/>
    </location>
</feature>
<comment type="function">
    <text evidence="4">Lytic transglycosylase with a strong preference for naked glycan strands that lack stem peptides.</text>
</comment>
<dbReference type="SUPFAM" id="SSF50685">
    <property type="entry name" value="Barwin-like endoglucanases"/>
    <property type="match status" value="1"/>
</dbReference>
<feature type="region of interest" description="Disordered" evidence="6">
    <location>
        <begin position="291"/>
        <end position="421"/>
    </location>
</feature>
<reference evidence="8 9" key="1">
    <citation type="submission" date="2024-06" db="EMBL/GenBank/DDBJ databases">
        <title>Draft genome sequence of Helicobacter trogontum NHP16-4001.</title>
        <authorList>
            <person name="Rimbara E."/>
            <person name="Suzuki M."/>
        </authorList>
    </citation>
    <scope>NUCLEOTIDE SEQUENCE [LARGE SCALE GENOMIC DNA]</scope>
    <source>
        <strain evidence="8 9">NHP16-4001</strain>
    </source>
</reference>
<dbReference type="InterPro" id="IPR034718">
    <property type="entry name" value="RlpA"/>
</dbReference>
<dbReference type="Proteomes" id="UP001562457">
    <property type="component" value="Unassembled WGS sequence"/>
</dbReference>
<evidence type="ECO:0000256" key="2">
    <source>
        <dbReference type="ARBA" id="ARBA00023239"/>
    </source>
</evidence>
<organism evidence="8 9">
    <name type="scientific">Helicobacter trogontum</name>
    <dbReference type="NCBI Taxonomy" id="50960"/>
    <lineage>
        <taxon>Bacteria</taxon>
        <taxon>Pseudomonadati</taxon>
        <taxon>Campylobacterota</taxon>
        <taxon>Epsilonproteobacteria</taxon>
        <taxon>Campylobacterales</taxon>
        <taxon>Helicobacteraceae</taxon>
        <taxon>Helicobacter</taxon>
    </lineage>
</organism>
<dbReference type="InterPro" id="IPR007730">
    <property type="entry name" value="SPOR-like_dom"/>
</dbReference>
<evidence type="ECO:0000256" key="3">
    <source>
        <dbReference type="ARBA" id="ARBA00023316"/>
    </source>
</evidence>
<feature type="compositionally biased region" description="Basic and acidic residues" evidence="6">
    <location>
        <begin position="310"/>
        <end position="324"/>
    </location>
</feature>
<dbReference type="PANTHER" id="PTHR34183:SF1">
    <property type="entry name" value="ENDOLYTIC PEPTIDOGLYCAN TRANSGLYCOSYLASE RLPA"/>
    <property type="match status" value="1"/>
</dbReference>
<feature type="compositionally biased region" description="Polar residues" evidence="6">
    <location>
        <begin position="362"/>
        <end position="372"/>
    </location>
</feature>
<name>A0ABQ0D4W8_9HELI</name>
<keyword evidence="1" id="KW-0732">Signal</keyword>
<evidence type="ECO:0000313" key="9">
    <source>
        <dbReference type="Proteomes" id="UP001562457"/>
    </source>
</evidence>
<dbReference type="Pfam" id="PF03330">
    <property type="entry name" value="DPBB_1"/>
    <property type="match status" value="1"/>
</dbReference>
<dbReference type="EMBL" id="BAAFHN010000033">
    <property type="protein sequence ID" value="GAB0173355.1"/>
    <property type="molecule type" value="Genomic_DNA"/>
</dbReference>
<dbReference type="EC" id="4.2.2.-" evidence="4"/>
<gene>
    <name evidence="4" type="primary">rlpA</name>
    <name evidence="8" type="ORF">NHP164001_13740</name>
</gene>
<comment type="caution">
    <text evidence="8">The sequence shown here is derived from an EMBL/GenBank/DDBJ whole genome shotgun (WGS) entry which is preliminary data.</text>
</comment>
<keyword evidence="2 4" id="KW-0456">Lyase</keyword>
<accession>A0ABQ0D4W8</accession>
<dbReference type="CDD" id="cd22268">
    <property type="entry name" value="DPBB_RlpA-like"/>
    <property type="match status" value="1"/>
</dbReference>
<dbReference type="PANTHER" id="PTHR34183">
    <property type="entry name" value="ENDOLYTIC PEPTIDOGLYCAN TRANSGLYCOSYLASE RLPA"/>
    <property type="match status" value="1"/>
</dbReference>
<dbReference type="InterPro" id="IPR036908">
    <property type="entry name" value="RlpA-like_sf"/>
</dbReference>
<proteinExistence type="inferred from homology"/>
<dbReference type="InterPro" id="IPR012997">
    <property type="entry name" value="RplA"/>
</dbReference>
<feature type="compositionally biased region" description="Polar residues" evidence="6">
    <location>
        <begin position="97"/>
        <end position="111"/>
    </location>
</feature>
<evidence type="ECO:0000313" key="8">
    <source>
        <dbReference type="EMBL" id="GAB0173355.1"/>
    </source>
</evidence>
<keyword evidence="9" id="KW-1185">Reference proteome</keyword>
<feature type="compositionally biased region" description="Acidic residues" evidence="6">
    <location>
        <begin position="383"/>
        <end position="395"/>
    </location>
</feature>
<dbReference type="HAMAP" id="MF_02071">
    <property type="entry name" value="RlpA"/>
    <property type="match status" value="1"/>
</dbReference>
<sequence>MFFSYKHIYTTIILGGTLLFNACAPESKYNGGSGALRSYESTDAYNSNTIKYRQDYTQPTQSSFSSALVANDRDNIRQTPQNNRSTQQYIANKKNPKNTQYTQKSQANVTYESPVKGDGSFTPTQSLLGGMRESEAIQRATMRPYTVRGKTYRPHPVKVGDTFDGIASWYGPDFHAKATSNGETYNMHAHTAAHKTFPMNTIVKVYNKDNGKSTVVRINDRGPFVEGRIIDLSNVAAHDIAMVSKGIANVRIEVVGFGGDLVNNAPPKDSTSQTISQQVTQKQTKSTVANLHTQKEEQTTQQPQNTILKPKKETQVTRTEDTLGKDSASINQSNNIQTKQTHNNTNIASIQDSKTQDKIPHNTPTNNPNSKSEAVDSTPLVISEEELPDFDEETKDETKEIQTKTQPEKPTTPESATSNITPKYIDNTESIKDIDDAMQRLKVSTENLARNARNELKDQVKEDALNKQQETTMTTKIENVDSQNHNNKDSKMTDSNHAKKGNFMVSLNVFSDENRAKSFKNDNLNIIKDTNYSIDIVLTDKGYRVALRGFETYDEAKSFITKHDIKGYVTQEIK</sequence>
<evidence type="ECO:0000256" key="6">
    <source>
        <dbReference type="SAM" id="MobiDB-lite"/>
    </source>
</evidence>
<feature type="domain" description="SPOR" evidence="7">
    <location>
        <begin position="497"/>
        <end position="574"/>
    </location>
</feature>
<evidence type="ECO:0000256" key="4">
    <source>
        <dbReference type="HAMAP-Rule" id="MF_02071"/>
    </source>
</evidence>
<dbReference type="InterPro" id="IPR009009">
    <property type="entry name" value="RlpA-like_DPBB"/>
</dbReference>
<evidence type="ECO:0000256" key="5">
    <source>
        <dbReference type="RuleBase" id="RU003495"/>
    </source>
</evidence>
<dbReference type="PROSITE" id="PS51724">
    <property type="entry name" value="SPOR"/>
    <property type="match status" value="1"/>
</dbReference>
<feature type="region of interest" description="Disordered" evidence="6">
    <location>
        <begin position="92"/>
        <end position="127"/>
    </location>
</feature>
<evidence type="ECO:0000256" key="1">
    <source>
        <dbReference type="ARBA" id="ARBA00022729"/>
    </source>
</evidence>
<dbReference type="Gene3D" id="2.40.40.10">
    <property type="entry name" value="RlpA-like domain"/>
    <property type="match status" value="1"/>
</dbReference>